<reference evidence="2 3" key="1">
    <citation type="submission" date="2019-02" db="EMBL/GenBank/DDBJ databases">
        <title>Genome sequencing of the rare red list fungi Dentipellis fragilis.</title>
        <authorList>
            <person name="Buettner E."/>
            <person name="Kellner H."/>
        </authorList>
    </citation>
    <scope>NUCLEOTIDE SEQUENCE [LARGE SCALE GENOMIC DNA]</scope>
    <source>
        <strain evidence="2 3">DSM 105465</strain>
    </source>
</reference>
<evidence type="ECO:0000256" key="1">
    <source>
        <dbReference type="SAM" id="MobiDB-lite"/>
    </source>
</evidence>
<feature type="compositionally biased region" description="Basic residues" evidence="1">
    <location>
        <begin position="140"/>
        <end position="149"/>
    </location>
</feature>
<gene>
    <name evidence="2" type="ORF">EVG20_g10570</name>
</gene>
<feature type="region of interest" description="Disordered" evidence="1">
    <location>
        <begin position="120"/>
        <end position="210"/>
    </location>
</feature>
<evidence type="ECO:0000313" key="3">
    <source>
        <dbReference type="Proteomes" id="UP000298327"/>
    </source>
</evidence>
<name>A0A4Y9XQN3_9AGAM</name>
<dbReference type="AlphaFoldDB" id="A0A4Y9XQN3"/>
<sequence>MASPALPFTSPRPFPELPSLSFSLSTAPSTVRAPSPTSPIHDIISFPSPASSQFHLCSPSTPPRSPANASTPSLTPSPARSPTPPPQSPSPRPHKRPFILKVRHLGARLKSLLKRGFTDIPASRESHDEQGRPRDAFEHRRPKPYKRARALTITIPPRASLDAALQSAHTDASPAPRPSATPSSHGLSRDARPPASTRPDRRFSLPSLFLARNPPPASAVGIKGTSAVNTPADSLSPFKASEPVLEDARETRSTSIVTVIPEPKLESLEGIAVPAPMLTPLRTQSQRAVDRMLVDWAESGNDGSRIDAEQVVRGLGIDLTRRSRRAVERERVASASSGK</sequence>
<feature type="compositionally biased region" description="Basic and acidic residues" evidence="1">
    <location>
        <begin position="187"/>
        <end position="203"/>
    </location>
</feature>
<dbReference type="Proteomes" id="UP000298327">
    <property type="component" value="Unassembled WGS sequence"/>
</dbReference>
<protein>
    <submittedName>
        <fullName evidence="2">Uncharacterized protein</fullName>
    </submittedName>
</protein>
<feature type="compositionally biased region" description="Pro residues" evidence="1">
    <location>
        <begin position="79"/>
        <end position="91"/>
    </location>
</feature>
<keyword evidence="3" id="KW-1185">Reference proteome</keyword>
<comment type="caution">
    <text evidence="2">The sequence shown here is derived from an EMBL/GenBank/DDBJ whole genome shotgun (WGS) entry which is preliminary data.</text>
</comment>
<feature type="compositionally biased region" description="Basic and acidic residues" evidence="1">
    <location>
        <begin position="122"/>
        <end position="139"/>
    </location>
</feature>
<feature type="compositionally biased region" description="Low complexity" evidence="1">
    <location>
        <begin position="66"/>
        <end position="78"/>
    </location>
</feature>
<feature type="region of interest" description="Disordered" evidence="1">
    <location>
        <begin position="1"/>
        <end position="103"/>
    </location>
</feature>
<feature type="compositionally biased region" description="Low complexity" evidence="1">
    <location>
        <begin position="172"/>
        <end position="184"/>
    </location>
</feature>
<feature type="compositionally biased region" description="Polar residues" evidence="1">
    <location>
        <begin position="48"/>
        <end position="59"/>
    </location>
</feature>
<proteinExistence type="predicted"/>
<accession>A0A4Y9XQN3</accession>
<dbReference type="EMBL" id="SEOQ01001314">
    <property type="protein sequence ID" value="TFY52395.1"/>
    <property type="molecule type" value="Genomic_DNA"/>
</dbReference>
<organism evidence="2 3">
    <name type="scientific">Dentipellis fragilis</name>
    <dbReference type="NCBI Taxonomy" id="205917"/>
    <lineage>
        <taxon>Eukaryota</taxon>
        <taxon>Fungi</taxon>
        <taxon>Dikarya</taxon>
        <taxon>Basidiomycota</taxon>
        <taxon>Agaricomycotina</taxon>
        <taxon>Agaricomycetes</taxon>
        <taxon>Russulales</taxon>
        <taxon>Hericiaceae</taxon>
        <taxon>Dentipellis</taxon>
    </lineage>
</organism>
<dbReference type="OrthoDB" id="3270281at2759"/>
<evidence type="ECO:0000313" key="2">
    <source>
        <dbReference type="EMBL" id="TFY52395.1"/>
    </source>
</evidence>
<feature type="compositionally biased region" description="Basic residues" evidence="1">
    <location>
        <begin position="92"/>
        <end position="103"/>
    </location>
</feature>